<name>A0A0E9SUU2_ANGAN</name>
<sequence length="11" mass="1344">MYIQSPSFSKR</sequence>
<reference evidence="1" key="2">
    <citation type="journal article" date="2015" name="Fish Shellfish Immunol.">
        <title>Early steps in the European eel (Anguilla anguilla)-Vibrio vulnificus interaction in the gills: Role of the RtxA13 toxin.</title>
        <authorList>
            <person name="Callol A."/>
            <person name="Pajuelo D."/>
            <person name="Ebbesson L."/>
            <person name="Teles M."/>
            <person name="MacKenzie S."/>
            <person name="Amaro C."/>
        </authorList>
    </citation>
    <scope>NUCLEOTIDE SEQUENCE</scope>
</reference>
<accession>A0A0E9SUU2</accession>
<dbReference type="EMBL" id="GBXM01063433">
    <property type="protein sequence ID" value="JAH45144.1"/>
    <property type="molecule type" value="Transcribed_RNA"/>
</dbReference>
<protein>
    <submittedName>
        <fullName evidence="1">Uncharacterized protein</fullName>
    </submittedName>
</protein>
<organism evidence="1">
    <name type="scientific">Anguilla anguilla</name>
    <name type="common">European freshwater eel</name>
    <name type="synonym">Muraena anguilla</name>
    <dbReference type="NCBI Taxonomy" id="7936"/>
    <lineage>
        <taxon>Eukaryota</taxon>
        <taxon>Metazoa</taxon>
        <taxon>Chordata</taxon>
        <taxon>Craniata</taxon>
        <taxon>Vertebrata</taxon>
        <taxon>Euteleostomi</taxon>
        <taxon>Actinopterygii</taxon>
        <taxon>Neopterygii</taxon>
        <taxon>Teleostei</taxon>
        <taxon>Anguilliformes</taxon>
        <taxon>Anguillidae</taxon>
        <taxon>Anguilla</taxon>
    </lineage>
</organism>
<evidence type="ECO:0000313" key="1">
    <source>
        <dbReference type="EMBL" id="JAH45144.1"/>
    </source>
</evidence>
<reference evidence="1" key="1">
    <citation type="submission" date="2014-11" db="EMBL/GenBank/DDBJ databases">
        <authorList>
            <person name="Amaro Gonzalez C."/>
        </authorList>
    </citation>
    <scope>NUCLEOTIDE SEQUENCE</scope>
</reference>
<proteinExistence type="predicted"/>